<dbReference type="Pfam" id="PF04466">
    <property type="entry name" value="Terminase_3"/>
    <property type="match status" value="1"/>
</dbReference>
<accession>A0A417ZEM2</accession>
<dbReference type="Proteomes" id="UP000284109">
    <property type="component" value="Unassembled WGS sequence"/>
</dbReference>
<feature type="domain" description="Phage terminase large subunit N-terminal" evidence="1">
    <location>
        <begin position="31"/>
        <end position="230"/>
    </location>
</feature>
<dbReference type="Gene3D" id="3.30.420.280">
    <property type="match status" value="1"/>
</dbReference>
<dbReference type="PANTHER" id="PTHR39184">
    <property type="match status" value="1"/>
</dbReference>
<dbReference type="InterPro" id="IPR035413">
    <property type="entry name" value="Terminase_L_C"/>
</dbReference>
<evidence type="ECO:0000259" key="2">
    <source>
        <dbReference type="Pfam" id="PF17288"/>
    </source>
</evidence>
<protein>
    <submittedName>
        <fullName evidence="3">PBSX family phage terminase large subunit</fullName>
    </submittedName>
</protein>
<dbReference type="InterPro" id="IPR035412">
    <property type="entry name" value="Terminase_L_N"/>
</dbReference>
<evidence type="ECO:0000313" key="4">
    <source>
        <dbReference type="Proteomes" id="UP000284109"/>
    </source>
</evidence>
<dbReference type="Pfam" id="PF17288">
    <property type="entry name" value="Terminase_3C"/>
    <property type="match status" value="1"/>
</dbReference>
<evidence type="ECO:0000313" key="3">
    <source>
        <dbReference type="EMBL" id="RHW49711.1"/>
    </source>
</evidence>
<dbReference type="EMBL" id="QOCR01000004">
    <property type="protein sequence ID" value="RHW49711.1"/>
    <property type="molecule type" value="Genomic_DNA"/>
</dbReference>
<dbReference type="AlphaFoldDB" id="A0A417ZEM2"/>
<gene>
    <name evidence="3" type="ORF">DS831_05990</name>
</gene>
<organism evidence="3 4">
    <name type="scientific">Bombilactobacillus bombi</name>
    <dbReference type="NCBI Taxonomy" id="1303590"/>
    <lineage>
        <taxon>Bacteria</taxon>
        <taxon>Bacillati</taxon>
        <taxon>Bacillota</taxon>
        <taxon>Bacilli</taxon>
        <taxon>Lactobacillales</taxon>
        <taxon>Lactobacillaceae</taxon>
        <taxon>Bombilactobacillus</taxon>
    </lineage>
</organism>
<dbReference type="NCBIfam" id="TIGR01547">
    <property type="entry name" value="phage_term_2"/>
    <property type="match status" value="1"/>
</dbReference>
<dbReference type="InterPro" id="IPR006437">
    <property type="entry name" value="Phage_terminase_lsu"/>
</dbReference>
<dbReference type="PANTHER" id="PTHR39184:SF1">
    <property type="entry name" value="PBSX PHAGE TERMINASE LARGE SUBUNIT"/>
    <property type="match status" value="1"/>
</dbReference>
<comment type="caution">
    <text evidence="3">The sequence shown here is derived from an EMBL/GenBank/DDBJ whole genome shotgun (WGS) entry which is preliminary data.</text>
</comment>
<name>A0A417ZEM2_9LACO</name>
<dbReference type="InterPro" id="IPR052380">
    <property type="entry name" value="Viral_DNA_packaging_terminase"/>
</dbReference>
<reference evidence="3 4" key="1">
    <citation type="submission" date="2018-07" db="EMBL/GenBank/DDBJ databases">
        <title>Genome sequences of six Lactobacillus spp. isolated from bumble bee guts.</title>
        <authorList>
            <person name="Motta E.V.S."/>
            <person name="Moran N.A."/>
        </authorList>
    </citation>
    <scope>NUCLEOTIDE SEQUENCE [LARGE SCALE GENOMIC DNA]</scope>
    <source>
        <strain evidence="3 4">BI-1.1</strain>
    </source>
</reference>
<dbReference type="RefSeq" id="WP_118901372.1">
    <property type="nucleotide sequence ID" value="NZ_QOCR01000004.1"/>
</dbReference>
<dbReference type="InterPro" id="IPR027417">
    <property type="entry name" value="P-loop_NTPase"/>
</dbReference>
<keyword evidence="4" id="KW-1185">Reference proteome</keyword>
<proteinExistence type="predicted"/>
<feature type="domain" description="Phage terminase large subunit C-terminal" evidence="2">
    <location>
        <begin position="263"/>
        <end position="405"/>
    </location>
</feature>
<dbReference type="Gene3D" id="3.40.50.300">
    <property type="entry name" value="P-loop containing nucleotide triphosphate hydrolases"/>
    <property type="match status" value="1"/>
</dbReference>
<dbReference type="OrthoDB" id="9768556at2"/>
<sequence>MTEIKMSKLLAPSFYDLAWDVLQYQHSNYWLKGGRGSTKSSFVSLMIVLGIMNDSDANAIVLRKAAAWLRDSVYDQYLWAIDKLGVADYWRESVSPMQLTYLPTGQQIRFKGADKPHKIKSQKFRRGYTKFKHYEEVSDFDGMEEIRSINQSLNRGGSNIITFYSYNPPASQNNWVNQASEQESLRSDTLVHLSDYRLVPTTWLGNEFLADAEQLKKDNPKSYAHEYLGEVTGTGAEVFNNITVREITADELNHFDKIYHGLDFGFAHDPLAYVEIYWDSARRRIFLFNEIYQVNLKNREAVALIKQINSRNERITADSASPGTIAEFRDLGLSVFGARKGPGSRDQGFKWLQDLREIVIDPQKCPNAYREFVGYELERDANGNFKAGYPDGNDHTLDATRYALESLMRKGGFRPWK</sequence>
<evidence type="ECO:0000259" key="1">
    <source>
        <dbReference type="Pfam" id="PF04466"/>
    </source>
</evidence>